<name>A0ABN7VSZ3_GIGMA</name>
<feature type="transmembrane region" description="Helical" evidence="6">
    <location>
        <begin position="202"/>
        <end position="224"/>
    </location>
</feature>
<feature type="transmembrane region" description="Helical" evidence="6">
    <location>
        <begin position="111"/>
        <end position="128"/>
    </location>
</feature>
<feature type="transmembrane region" description="Helical" evidence="6">
    <location>
        <begin position="169"/>
        <end position="190"/>
    </location>
</feature>
<evidence type="ECO:0000313" key="8">
    <source>
        <dbReference type="EMBL" id="CAG8794587.1"/>
    </source>
</evidence>
<dbReference type="InterPro" id="IPR020846">
    <property type="entry name" value="MFS_dom"/>
</dbReference>
<evidence type="ECO:0000259" key="7">
    <source>
        <dbReference type="PROSITE" id="PS50850"/>
    </source>
</evidence>
<accession>A0ABN7VSZ3</accession>
<evidence type="ECO:0000256" key="2">
    <source>
        <dbReference type="ARBA" id="ARBA00022448"/>
    </source>
</evidence>
<dbReference type="Pfam" id="PF07690">
    <property type="entry name" value="MFS_1"/>
    <property type="match status" value="1"/>
</dbReference>
<protein>
    <submittedName>
        <fullName evidence="8">29256_t:CDS:1</fullName>
    </submittedName>
</protein>
<evidence type="ECO:0000256" key="4">
    <source>
        <dbReference type="ARBA" id="ARBA00022989"/>
    </source>
</evidence>
<dbReference type="EMBL" id="CAJVQB010020504">
    <property type="protein sequence ID" value="CAG8794587.1"/>
    <property type="molecule type" value="Genomic_DNA"/>
</dbReference>
<feature type="transmembrane region" description="Helical" evidence="6">
    <location>
        <begin position="134"/>
        <end position="157"/>
    </location>
</feature>
<evidence type="ECO:0000313" key="9">
    <source>
        <dbReference type="Proteomes" id="UP000789901"/>
    </source>
</evidence>
<comment type="caution">
    <text evidence="8">The sequence shown here is derived from an EMBL/GenBank/DDBJ whole genome shotgun (WGS) entry which is preliminary data.</text>
</comment>
<feature type="transmembrane region" description="Helical" evidence="6">
    <location>
        <begin position="45"/>
        <end position="63"/>
    </location>
</feature>
<dbReference type="InterPro" id="IPR011701">
    <property type="entry name" value="MFS"/>
</dbReference>
<organism evidence="8 9">
    <name type="scientific">Gigaspora margarita</name>
    <dbReference type="NCBI Taxonomy" id="4874"/>
    <lineage>
        <taxon>Eukaryota</taxon>
        <taxon>Fungi</taxon>
        <taxon>Fungi incertae sedis</taxon>
        <taxon>Mucoromycota</taxon>
        <taxon>Glomeromycotina</taxon>
        <taxon>Glomeromycetes</taxon>
        <taxon>Diversisporales</taxon>
        <taxon>Gigasporaceae</taxon>
        <taxon>Gigaspora</taxon>
    </lineage>
</organism>
<dbReference type="PANTHER" id="PTHR43791">
    <property type="entry name" value="PERMEASE-RELATED"/>
    <property type="match status" value="1"/>
</dbReference>
<proteinExistence type="predicted"/>
<keyword evidence="9" id="KW-1185">Reference proteome</keyword>
<dbReference type="Gene3D" id="1.20.1250.20">
    <property type="entry name" value="MFS general substrate transporter like domains"/>
    <property type="match status" value="1"/>
</dbReference>
<dbReference type="Proteomes" id="UP000789901">
    <property type="component" value="Unassembled WGS sequence"/>
</dbReference>
<evidence type="ECO:0000256" key="3">
    <source>
        <dbReference type="ARBA" id="ARBA00022692"/>
    </source>
</evidence>
<evidence type="ECO:0000256" key="6">
    <source>
        <dbReference type="SAM" id="Phobius"/>
    </source>
</evidence>
<feature type="domain" description="Major facilitator superfamily (MFS) profile" evidence="7">
    <location>
        <begin position="45"/>
        <end position="356"/>
    </location>
</feature>
<feature type="transmembrane region" description="Helical" evidence="6">
    <location>
        <begin position="270"/>
        <end position="294"/>
    </location>
</feature>
<dbReference type="PROSITE" id="PS50850">
    <property type="entry name" value="MFS"/>
    <property type="match status" value="1"/>
</dbReference>
<dbReference type="InterPro" id="IPR036259">
    <property type="entry name" value="MFS_trans_sf"/>
</dbReference>
<keyword evidence="4 6" id="KW-1133">Transmembrane helix</keyword>
<keyword evidence="2" id="KW-0813">Transport</keyword>
<keyword evidence="3 6" id="KW-0812">Transmembrane</keyword>
<evidence type="ECO:0000256" key="1">
    <source>
        <dbReference type="ARBA" id="ARBA00004141"/>
    </source>
</evidence>
<evidence type="ECO:0000256" key="5">
    <source>
        <dbReference type="ARBA" id="ARBA00023136"/>
    </source>
</evidence>
<feature type="transmembrane region" description="Helical" evidence="6">
    <location>
        <begin position="245"/>
        <end position="264"/>
    </location>
</feature>
<reference evidence="8 9" key="1">
    <citation type="submission" date="2021-06" db="EMBL/GenBank/DDBJ databases">
        <authorList>
            <person name="Kallberg Y."/>
            <person name="Tangrot J."/>
            <person name="Rosling A."/>
        </authorList>
    </citation>
    <scope>NUCLEOTIDE SEQUENCE [LARGE SCALE GENOMIC DNA]</scope>
    <source>
        <strain evidence="8 9">120-4 pot B 10/14</strain>
    </source>
</reference>
<comment type="subcellular location">
    <subcellularLocation>
        <location evidence="1">Membrane</location>
        <topology evidence="1">Multi-pass membrane protein</topology>
    </subcellularLocation>
</comment>
<feature type="transmembrane region" description="Helical" evidence="6">
    <location>
        <begin position="83"/>
        <end position="104"/>
    </location>
</feature>
<keyword evidence="5 6" id="KW-0472">Membrane</keyword>
<dbReference type="PANTHER" id="PTHR43791:SF36">
    <property type="entry name" value="TRANSPORTER, PUTATIVE (AFU_ORTHOLOGUE AFUA_6G08340)-RELATED"/>
    <property type="match status" value="1"/>
</dbReference>
<sequence length="356" mass="39582">MPSNSRNPIDNSEKIDEFTNNSTNVLKNVESAEEKRLLQKIDLRIIPIVTILYIIGFLDRVNIGNAKLAHLELDLSLTGDEYNWVLGIFFLGYVLFEVPSNIALIKIKPSIWISTFMVGWGIIMTGMVKNFSELMAARLLLGVFQSGLFPGVVFYLTKWYKKSERTYRISLFFSGATIAGAFNGLFAYAITNLNGKFNLHGWQWLFILDGVITVIIAFFSYFLISDYAETTSWLTEDERKLAVDRPYLIFCLLISIFGYAILIVPNASTAVKYTAICIVGLGAFPTVPTTLAWVTNNLAGDSKRAVGTAMVISWGNIGGGISAQIYRSSDAPTYKIGHSITLSLLVVADRMGMLRI</sequence>
<gene>
    <name evidence="8" type="ORF">GMARGA_LOCUS21814</name>
</gene>
<dbReference type="SUPFAM" id="SSF103473">
    <property type="entry name" value="MFS general substrate transporter"/>
    <property type="match status" value="2"/>
</dbReference>